<evidence type="ECO:0000313" key="3">
    <source>
        <dbReference type="Proteomes" id="UP000461880"/>
    </source>
</evidence>
<protein>
    <recommendedName>
        <fullName evidence="4">DNA-directed RNA polymerase subunit P</fullName>
    </recommendedName>
</protein>
<proteinExistence type="predicted"/>
<dbReference type="PANTHER" id="PTHR37826">
    <property type="entry name" value="FLOTILLIN BAND_7_5 DOMAIN PROTEIN"/>
    <property type="match status" value="1"/>
</dbReference>
<name>A0A7X2NQY1_9FIRM</name>
<keyword evidence="1" id="KW-0472">Membrane</keyword>
<reference evidence="2 3" key="1">
    <citation type="submission" date="2019-08" db="EMBL/GenBank/DDBJ databases">
        <title>In-depth cultivation of the pig gut microbiome towards novel bacterial diversity and tailored functional studies.</title>
        <authorList>
            <person name="Wylensek D."/>
            <person name="Hitch T.C.A."/>
            <person name="Clavel T."/>
        </authorList>
    </citation>
    <scope>NUCLEOTIDE SEQUENCE [LARGE SCALE GENOMIC DNA]</scope>
    <source>
        <strain evidence="2 3">Oil+RF-744-GAM-WT-6</strain>
    </source>
</reference>
<dbReference type="PANTHER" id="PTHR37826:SF3">
    <property type="entry name" value="J DOMAIN-CONTAINING PROTEIN"/>
    <property type="match status" value="1"/>
</dbReference>
<dbReference type="AlphaFoldDB" id="A0A7X2NQY1"/>
<feature type="transmembrane region" description="Helical" evidence="1">
    <location>
        <begin position="339"/>
        <end position="359"/>
    </location>
</feature>
<evidence type="ECO:0000256" key="1">
    <source>
        <dbReference type="SAM" id="Phobius"/>
    </source>
</evidence>
<dbReference type="EMBL" id="VUMN01000005">
    <property type="protein sequence ID" value="MSS57944.1"/>
    <property type="molecule type" value="Genomic_DNA"/>
</dbReference>
<evidence type="ECO:0000313" key="2">
    <source>
        <dbReference type="EMBL" id="MSS57944.1"/>
    </source>
</evidence>
<evidence type="ECO:0008006" key="4">
    <source>
        <dbReference type="Google" id="ProtNLM"/>
    </source>
</evidence>
<dbReference type="Proteomes" id="UP000461880">
    <property type="component" value="Unassembled WGS sequence"/>
</dbReference>
<accession>A0A7X2NQY1</accession>
<keyword evidence="3" id="KW-1185">Reference proteome</keyword>
<gene>
    <name evidence="2" type="ORF">FYJ51_03390</name>
</gene>
<keyword evidence="1" id="KW-0812">Transmembrane</keyword>
<dbReference type="RefSeq" id="WP_205946155.1">
    <property type="nucleotide sequence ID" value="NZ_VUMN01000005.1"/>
</dbReference>
<sequence>MASQITNYQCPACGGPLHYSGASGKLECDYCGCAYEPSEIEALYAEKNEKAAEAMESAGWDTSGMTEWGPETSGMRAYSCPSCGAELVTDETTAASCCPYCGNPTIVPGQFAGGLKPDYVIPFKMARKEAENALRQHYRGRPFLPGAFTAGNHISKVQGVYVPFWLFDGTAEGSARYEGRRVRTYTQGDYEITETDHYDVFRSGSLPFEKIPSDGSRKMQDDYMESVEPFHYEDLKPFSNAYLPGYLADKFDVPAEECEKRADQRCTNSLSDALARTVTGYSSYSRISETIHLQRGKVHYALLPVWILNTKWNGKDYLFMMNGQTGKMVGDLSISPTKFWGTFAGLTFSLTAILSLLFLR</sequence>
<keyword evidence="1" id="KW-1133">Transmembrane helix</keyword>
<comment type="caution">
    <text evidence="2">The sequence shown here is derived from an EMBL/GenBank/DDBJ whole genome shotgun (WGS) entry which is preliminary data.</text>
</comment>
<dbReference type="Gene3D" id="2.20.28.30">
    <property type="entry name" value="RNA polymerase ii, chain L"/>
    <property type="match status" value="1"/>
</dbReference>
<organism evidence="2 3">
    <name type="scientific">Stecheria intestinalis</name>
    <dbReference type="NCBI Taxonomy" id="2606630"/>
    <lineage>
        <taxon>Bacteria</taxon>
        <taxon>Bacillati</taxon>
        <taxon>Bacillota</taxon>
        <taxon>Erysipelotrichia</taxon>
        <taxon>Erysipelotrichales</taxon>
        <taxon>Erysipelotrichaceae</taxon>
        <taxon>Stecheria</taxon>
    </lineage>
</organism>